<evidence type="ECO:0000256" key="12">
    <source>
        <dbReference type="ARBA" id="ARBA00023027"/>
    </source>
</evidence>
<sequence length="457" mass="47925">MLFVAMENFVELIYFLTAFLFILGLKRMSSPNTARSGVVWAGVAMVAATLATFLLPNMHNQLLMLVAIVIGTAVAWIAAKRVQMTDMPQMVAIYNGMGGGAAGAIAAVELLRGEFGEAQGLKLLAILGALIGSVSFTGSLIAFAKLQGLMSSRPVQFPAQKLVNAGVGVGALLLAVWVLFSQPGPSILFFFLLALGFGVLMTLPIGGGDMPVVISLFNAFTGLAVGFEGFAIGNAALIVAGTVVGAAGTLLTLLMAKAMNRSLWSVLVGGFGVEQEAGEVKGSLKPIDLEDAAVMLAYASKVIFVPGYGMAVAQAQHKLREVADVLEAKGIEVKYAIHPVAGRMPGHMNVLLAEAGVAYDKLYDLEDINPEFPQADVAVVIGANDVVNPAAHRKGSPLYGMPILDVDKAKNAIVIKRGQGKGFAGVENELFYADNTRMLYGDAQGVLGQLVQSLKKL</sequence>
<dbReference type="Pfam" id="PF02233">
    <property type="entry name" value="PNTB"/>
    <property type="match status" value="1"/>
</dbReference>
<feature type="transmembrane region" description="Helical" evidence="16">
    <location>
        <begin position="162"/>
        <end position="180"/>
    </location>
</feature>
<feature type="transmembrane region" description="Helical" evidence="16">
    <location>
        <begin position="61"/>
        <end position="79"/>
    </location>
</feature>
<feature type="transmembrane region" description="Helical" evidence="16">
    <location>
        <begin position="6"/>
        <end position="25"/>
    </location>
</feature>
<evidence type="ECO:0000256" key="10">
    <source>
        <dbReference type="ARBA" id="ARBA00022967"/>
    </source>
</evidence>
<comment type="caution">
    <text evidence="18">The sequence shown here is derived from an EMBL/GenBank/DDBJ whole genome shotgun (WGS) entry which is preliminary data.</text>
</comment>
<accession>A0A511R0J8</accession>
<evidence type="ECO:0000256" key="14">
    <source>
        <dbReference type="ARBA" id="ARBA00048202"/>
    </source>
</evidence>
<dbReference type="AlphaFoldDB" id="A0A511R0J8"/>
<keyword evidence="12 15" id="KW-0520">NAD</keyword>
<feature type="domain" description="NADP transhydrogenase beta-like" evidence="17">
    <location>
        <begin position="11"/>
        <end position="452"/>
    </location>
</feature>
<evidence type="ECO:0000256" key="15">
    <source>
        <dbReference type="PIRNR" id="PIRNR000204"/>
    </source>
</evidence>
<feature type="transmembrane region" description="Helical" evidence="16">
    <location>
        <begin position="37"/>
        <end position="55"/>
    </location>
</feature>
<evidence type="ECO:0000256" key="2">
    <source>
        <dbReference type="ARBA" id="ARBA00004429"/>
    </source>
</evidence>
<dbReference type="InterPro" id="IPR012136">
    <property type="entry name" value="NADH_DH_b"/>
</dbReference>
<evidence type="ECO:0000256" key="3">
    <source>
        <dbReference type="ARBA" id="ARBA00007919"/>
    </source>
</evidence>
<dbReference type="InterPro" id="IPR034300">
    <property type="entry name" value="PNTB-like"/>
</dbReference>
<keyword evidence="6 15" id="KW-1003">Cell membrane</keyword>
<evidence type="ECO:0000256" key="13">
    <source>
        <dbReference type="ARBA" id="ARBA00023136"/>
    </source>
</evidence>
<proteinExistence type="inferred from homology"/>
<dbReference type="GO" id="GO:0050661">
    <property type="term" value="F:NADP binding"/>
    <property type="evidence" value="ECO:0007669"/>
    <property type="project" value="InterPro"/>
</dbReference>
<evidence type="ECO:0000256" key="7">
    <source>
        <dbReference type="ARBA" id="ARBA00022519"/>
    </source>
</evidence>
<keyword evidence="11 16" id="KW-1133">Transmembrane helix</keyword>
<evidence type="ECO:0000256" key="1">
    <source>
        <dbReference type="ARBA" id="ARBA00003943"/>
    </source>
</evidence>
<dbReference type="EC" id="7.1.1.1" evidence="4 15"/>
<evidence type="ECO:0000256" key="11">
    <source>
        <dbReference type="ARBA" id="ARBA00022989"/>
    </source>
</evidence>
<dbReference type="SUPFAM" id="SSF52467">
    <property type="entry name" value="DHS-like NAD/FAD-binding domain"/>
    <property type="match status" value="1"/>
</dbReference>
<evidence type="ECO:0000256" key="4">
    <source>
        <dbReference type="ARBA" id="ARBA00012943"/>
    </source>
</evidence>
<evidence type="ECO:0000256" key="6">
    <source>
        <dbReference type="ARBA" id="ARBA00022475"/>
    </source>
</evidence>
<evidence type="ECO:0000256" key="8">
    <source>
        <dbReference type="ARBA" id="ARBA00022692"/>
    </source>
</evidence>
<dbReference type="PANTHER" id="PTHR44758">
    <property type="entry name" value="NAD(P) TRANSHYDROGENASE SUBUNIT BETA"/>
    <property type="match status" value="1"/>
</dbReference>
<evidence type="ECO:0000259" key="17">
    <source>
        <dbReference type="Pfam" id="PF02233"/>
    </source>
</evidence>
<comment type="similarity">
    <text evidence="3 15">Belongs to the PNT beta subunit family.</text>
</comment>
<evidence type="ECO:0000256" key="9">
    <source>
        <dbReference type="ARBA" id="ARBA00022857"/>
    </source>
</evidence>
<evidence type="ECO:0000313" key="18">
    <source>
        <dbReference type="EMBL" id="GEM82332.1"/>
    </source>
</evidence>
<keyword evidence="13 15" id="KW-0472">Membrane</keyword>
<dbReference type="PANTHER" id="PTHR44758:SF1">
    <property type="entry name" value="NAD(P) TRANSHYDROGENASE SUBUNIT BETA"/>
    <property type="match status" value="1"/>
</dbReference>
<dbReference type="PIRSF" id="PIRSF000204">
    <property type="entry name" value="PNTB"/>
    <property type="match status" value="1"/>
</dbReference>
<evidence type="ECO:0000256" key="16">
    <source>
        <dbReference type="SAM" id="Phobius"/>
    </source>
</evidence>
<dbReference type="EMBL" id="BJXL01000009">
    <property type="protein sequence ID" value="GEM82332.1"/>
    <property type="molecule type" value="Genomic_DNA"/>
</dbReference>
<keyword evidence="9 15" id="KW-0521">NADP</keyword>
<keyword evidence="7 15" id="KW-0997">Cell inner membrane</keyword>
<gene>
    <name evidence="18" type="ORF">MHY01S_04980</name>
</gene>
<dbReference type="GO" id="GO:0008750">
    <property type="term" value="F:proton-translocating NAD(P)+ transhydrogenase activity"/>
    <property type="evidence" value="ECO:0007669"/>
    <property type="project" value="UniProtKB-EC"/>
</dbReference>
<organism evidence="18 19">
    <name type="scientific">Meiothermus hypogaeus NBRC 106114</name>
    <dbReference type="NCBI Taxonomy" id="1227553"/>
    <lineage>
        <taxon>Bacteria</taxon>
        <taxon>Thermotogati</taxon>
        <taxon>Deinococcota</taxon>
        <taxon>Deinococci</taxon>
        <taxon>Thermales</taxon>
        <taxon>Thermaceae</taxon>
        <taxon>Meiothermus</taxon>
    </lineage>
</organism>
<dbReference type="InterPro" id="IPR029035">
    <property type="entry name" value="DHS-like_NAD/FAD-binding_dom"/>
</dbReference>
<dbReference type="Proteomes" id="UP000321197">
    <property type="component" value="Unassembled WGS sequence"/>
</dbReference>
<comment type="function">
    <text evidence="1 15">The transhydrogenation between NADH and NADP is coupled to respiration and ATP hydrolysis and functions as a proton pump across the membrane.</text>
</comment>
<feature type="transmembrane region" description="Helical" evidence="16">
    <location>
        <begin position="91"/>
        <end position="111"/>
    </location>
</feature>
<feature type="transmembrane region" description="Helical" evidence="16">
    <location>
        <begin position="238"/>
        <end position="256"/>
    </location>
</feature>
<comment type="subcellular location">
    <subcellularLocation>
        <location evidence="2">Cell inner membrane</location>
        <topology evidence="2">Multi-pass membrane protein</topology>
    </subcellularLocation>
</comment>
<keyword evidence="8 16" id="KW-0812">Transmembrane</keyword>
<protein>
    <recommendedName>
        <fullName evidence="5 15">NAD(P) transhydrogenase subunit beta</fullName>
        <ecNumber evidence="4 15">7.1.1.1</ecNumber>
    </recommendedName>
    <alternativeName>
        <fullName evidence="15">Nicotinamide nucleotide transhydrogenase subunit beta</fullName>
    </alternativeName>
</protein>
<feature type="transmembrane region" description="Helical" evidence="16">
    <location>
        <begin position="186"/>
        <end position="205"/>
    </location>
</feature>
<evidence type="ECO:0000256" key="5">
    <source>
        <dbReference type="ARBA" id="ARBA00014581"/>
    </source>
</evidence>
<feature type="transmembrane region" description="Helical" evidence="16">
    <location>
        <begin position="123"/>
        <end position="142"/>
    </location>
</feature>
<dbReference type="Gene3D" id="3.40.50.1220">
    <property type="entry name" value="TPP-binding domain"/>
    <property type="match status" value="1"/>
</dbReference>
<reference evidence="18 19" key="1">
    <citation type="submission" date="2019-07" db="EMBL/GenBank/DDBJ databases">
        <title>Whole genome shotgun sequence of Meiothermus hypogaeus NBRC 106114.</title>
        <authorList>
            <person name="Hosoyama A."/>
            <person name="Uohara A."/>
            <person name="Ohji S."/>
            <person name="Ichikawa N."/>
        </authorList>
    </citation>
    <scope>NUCLEOTIDE SEQUENCE [LARGE SCALE GENOMIC DNA]</scope>
    <source>
        <strain evidence="18 19">NBRC 106114</strain>
    </source>
</reference>
<evidence type="ECO:0000313" key="19">
    <source>
        <dbReference type="Proteomes" id="UP000321197"/>
    </source>
</evidence>
<name>A0A511R0J8_9DEIN</name>
<dbReference type="GO" id="GO:0005886">
    <property type="term" value="C:plasma membrane"/>
    <property type="evidence" value="ECO:0007669"/>
    <property type="project" value="UniProtKB-SubCell"/>
</dbReference>
<keyword evidence="10 15" id="KW-1278">Translocase</keyword>
<comment type="catalytic activity">
    <reaction evidence="14 15">
        <text>NAD(+) + NADPH + H(+)(in) = NADH + NADP(+) + H(+)(out)</text>
        <dbReference type="Rhea" id="RHEA:47992"/>
        <dbReference type="ChEBI" id="CHEBI:15378"/>
        <dbReference type="ChEBI" id="CHEBI:57540"/>
        <dbReference type="ChEBI" id="CHEBI:57783"/>
        <dbReference type="ChEBI" id="CHEBI:57945"/>
        <dbReference type="ChEBI" id="CHEBI:58349"/>
        <dbReference type="EC" id="7.1.1.1"/>
    </reaction>
</comment>